<name>A0A2W7ID93_9PROT</name>
<gene>
    <name evidence="1" type="ORF">C8P66_11533</name>
</gene>
<proteinExistence type="predicted"/>
<protein>
    <submittedName>
        <fullName evidence="1">Uncharacterized protein</fullName>
    </submittedName>
</protein>
<dbReference type="RefSeq" id="WP_146422862.1">
    <property type="nucleotide sequence ID" value="NZ_QKYU01000015.1"/>
</dbReference>
<dbReference type="EMBL" id="QKYU01000015">
    <property type="protein sequence ID" value="PZW43572.1"/>
    <property type="molecule type" value="Genomic_DNA"/>
</dbReference>
<reference evidence="1 2" key="1">
    <citation type="submission" date="2018-06" db="EMBL/GenBank/DDBJ databases">
        <title>Genomic Encyclopedia of Archaeal and Bacterial Type Strains, Phase II (KMG-II): from individual species to whole genera.</title>
        <authorList>
            <person name="Goeker M."/>
        </authorList>
    </citation>
    <scope>NUCLEOTIDE SEQUENCE [LARGE SCALE GENOMIC DNA]</scope>
    <source>
        <strain evidence="1 2">DSM 24525</strain>
    </source>
</reference>
<dbReference type="AlphaFoldDB" id="A0A2W7ID93"/>
<evidence type="ECO:0000313" key="2">
    <source>
        <dbReference type="Proteomes" id="UP000249688"/>
    </source>
</evidence>
<comment type="caution">
    <text evidence="1">The sequence shown here is derived from an EMBL/GenBank/DDBJ whole genome shotgun (WGS) entry which is preliminary data.</text>
</comment>
<evidence type="ECO:0000313" key="1">
    <source>
        <dbReference type="EMBL" id="PZW43572.1"/>
    </source>
</evidence>
<keyword evidence="2" id="KW-1185">Reference proteome</keyword>
<accession>A0A2W7ID93</accession>
<sequence>MSDSTLPPFRATPQLGDHVWQGANLAPDAFMRALGSKATAEIEAALAGAGGLTELIPELNEIAGRLDHGRGLALLRGLPVERLAPDAAAKAALLALLCGPLGSQIAPPGPMAEEPGRADVWALLSEAAQEVMLVSAAAVHNAVMQADRGALARFFAPPRPVFSTTGGVFAGRHRAHPALAEALSDPALALRLHLRAGDVLLLNPSLVWWVGPPPKAVTGLALTTEPSRLGLPIWA</sequence>
<dbReference type="Proteomes" id="UP000249688">
    <property type="component" value="Unassembled WGS sequence"/>
</dbReference>
<dbReference type="OrthoDB" id="7267715at2"/>
<organism evidence="1 2">
    <name type="scientific">Humitalea rosea</name>
    <dbReference type="NCBI Taxonomy" id="990373"/>
    <lineage>
        <taxon>Bacteria</taxon>
        <taxon>Pseudomonadati</taxon>
        <taxon>Pseudomonadota</taxon>
        <taxon>Alphaproteobacteria</taxon>
        <taxon>Acetobacterales</taxon>
        <taxon>Roseomonadaceae</taxon>
        <taxon>Humitalea</taxon>
    </lineage>
</organism>